<dbReference type="Proteomes" id="UP001484239">
    <property type="component" value="Unassembled WGS sequence"/>
</dbReference>
<sequence>MEAQEAEIFREVNIGPFGVIVLGEAFPQRHSLGTKLADNVFLLPAGFGGTSGIAVVLDRRSRVAALVFEYSGTQDLDDMVSVYRELLGSPLIEHRLGGETCVLWEDPVTRFEIFEGAVVGKRVLTSMMIDRASVTVGETCALRELIQLGIGQKGGAS</sequence>
<organism evidence="1 2">
    <name type="scientific">Gaopeijia maritima</name>
    <dbReference type="NCBI Taxonomy" id="3119007"/>
    <lineage>
        <taxon>Bacteria</taxon>
        <taxon>Pseudomonadati</taxon>
        <taxon>Gemmatimonadota</taxon>
        <taxon>Longimicrobiia</taxon>
        <taxon>Gaopeijiales</taxon>
        <taxon>Gaopeijiaceae</taxon>
        <taxon>Gaopeijia</taxon>
    </lineage>
</organism>
<protein>
    <submittedName>
        <fullName evidence="1">Uncharacterized protein</fullName>
    </submittedName>
</protein>
<evidence type="ECO:0000313" key="1">
    <source>
        <dbReference type="EMBL" id="MEK9502588.1"/>
    </source>
</evidence>
<reference evidence="1 2" key="1">
    <citation type="submission" date="2024-02" db="EMBL/GenBank/DDBJ databases">
        <title>A novel Gemmatimonadota bacterium.</title>
        <authorList>
            <person name="Du Z.-J."/>
            <person name="Ye Y.-Q."/>
        </authorList>
    </citation>
    <scope>NUCLEOTIDE SEQUENCE [LARGE SCALE GENOMIC DNA]</scope>
    <source>
        <strain evidence="1 2">DH-20</strain>
    </source>
</reference>
<keyword evidence="2" id="KW-1185">Reference proteome</keyword>
<accession>A0ABU9ECY3</accession>
<dbReference type="EMBL" id="JBBHLI010000012">
    <property type="protein sequence ID" value="MEK9502588.1"/>
    <property type="molecule type" value="Genomic_DNA"/>
</dbReference>
<name>A0ABU9ECY3_9BACT</name>
<proteinExistence type="predicted"/>
<dbReference type="RefSeq" id="WP_405287471.1">
    <property type="nucleotide sequence ID" value="NZ_JBBHLI010000012.1"/>
</dbReference>
<comment type="caution">
    <text evidence="1">The sequence shown here is derived from an EMBL/GenBank/DDBJ whole genome shotgun (WGS) entry which is preliminary data.</text>
</comment>
<gene>
    <name evidence="1" type="ORF">WI372_16460</name>
</gene>
<evidence type="ECO:0000313" key="2">
    <source>
        <dbReference type="Proteomes" id="UP001484239"/>
    </source>
</evidence>